<gene>
    <name evidence="4" type="primary">LOC106815198</name>
</gene>
<sequence>MADLESLKRSRAGYKGLVTKLYTEVERLLCSFDNFDLVKQKVQDLQRAFDQLCAVNEQYISEVDSSEALTVNEEFETQHRNKAEFDQRIEDWMKQRNSPKSVRSENGSRKSDQKKKGALLELRLLQRKHELERRKQELKQEEELLEVEAKLERERLEGELSDEDDDGNRGDITIAKRPDDRFFAGGIKPEPDVPAARYVNTNLEPKIEATSGSTQQVLQSLAAVIDLPRPELLTFDGDPKKYFKFISNFETSIGSRNLDDRIKLSYLIQQCSGPARDCIEDCVILDHGFERACDILRRRFGRAYIVANAHISEIVDGPPLQGNDGKGLQRVADDMRRCELVLTQMGYQADMNNTENLRKIVRRLPFHIRARWVDKADRFLEAGVEPNFAHLTEFVEERARVANTAYGHDLNASPAHNSKPALRNSHSSRRGTSFSMQGNNVGHTDYNRVSDSGRWRNNSCPCCSGSHQLSACRAFSERPFAERRKIMRDNKMCDNCFRRGHFAKGCMERTACDVQGCKWKHHKLLHPPPMNRKPDDQYGSASSDSRNSRPEKQDSASGNCASTMANRDSVCLRIVPVRVKGRGTKETEVYALLDNGSDISLCTSRLADQLGLRGKPKTFSLTTVSDQNHLQTGREVSLSVSGLTASESIDIDRVWTVKDMSIPISSIPKKKDVDTWGHLQGLNLPKIDKKEVSLLIGAQRTRSLLGIEERRGRRKEPYAIALRWGGR</sequence>
<dbReference type="Pfam" id="PF03564">
    <property type="entry name" value="DUF1759"/>
    <property type="match status" value="1"/>
</dbReference>
<evidence type="ECO:0000256" key="2">
    <source>
        <dbReference type="SAM" id="MobiDB-lite"/>
    </source>
</evidence>
<feature type="compositionally biased region" description="Basic and acidic residues" evidence="2">
    <location>
        <begin position="102"/>
        <end position="115"/>
    </location>
</feature>
<name>A0ABM1ESE3_PRICU</name>
<keyword evidence="3" id="KW-1185">Reference proteome</keyword>
<accession>A0ABM1ESE3</accession>
<protein>
    <submittedName>
        <fullName evidence="4">Uncharacterized protein LOC106815198</fullName>
    </submittedName>
</protein>
<dbReference type="GeneID" id="106815198"/>
<feature type="region of interest" description="Disordered" evidence="2">
    <location>
        <begin position="94"/>
        <end position="115"/>
    </location>
</feature>
<reference evidence="4" key="1">
    <citation type="submission" date="2025-08" db="UniProtKB">
        <authorList>
            <consortium name="RefSeq"/>
        </authorList>
    </citation>
    <scope>IDENTIFICATION</scope>
</reference>
<organism evidence="3 4">
    <name type="scientific">Priapulus caudatus</name>
    <name type="common">Priapulid worm</name>
    <dbReference type="NCBI Taxonomy" id="37621"/>
    <lineage>
        <taxon>Eukaryota</taxon>
        <taxon>Metazoa</taxon>
        <taxon>Ecdysozoa</taxon>
        <taxon>Scalidophora</taxon>
        <taxon>Priapulida</taxon>
        <taxon>Priapulimorpha</taxon>
        <taxon>Priapulimorphida</taxon>
        <taxon>Priapulidae</taxon>
        <taxon>Priapulus</taxon>
    </lineage>
</organism>
<proteinExistence type="predicted"/>
<evidence type="ECO:0000256" key="1">
    <source>
        <dbReference type="SAM" id="Coils"/>
    </source>
</evidence>
<feature type="coiled-coil region" evidence="1">
    <location>
        <begin position="121"/>
        <end position="159"/>
    </location>
</feature>
<dbReference type="RefSeq" id="XP_014675114.1">
    <property type="nucleotide sequence ID" value="XM_014819628.1"/>
</dbReference>
<evidence type="ECO:0000313" key="3">
    <source>
        <dbReference type="Proteomes" id="UP000695022"/>
    </source>
</evidence>
<keyword evidence="1" id="KW-0175">Coiled coil</keyword>
<feature type="region of interest" description="Disordered" evidence="2">
    <location>
        <begin position="523"/>
        <end position="561"/>
    </location>
</feature>
<evidence type="ECO:0000313" key="4">
    <source>
        <dbReference type="RefSeq" id="XP_014675114.1"/>
    </source>
</evidence>
<dbReference type="PANTHER" id="PTHR47331:SF1">
    <property type="entry name" value="GAG-LIKE PROTEIN"/>
    <property type="match status" value="1"/>
</dbReference>
<feature type="region of interest" description="Disordered" evidence="2">
    <location>
        <begin position="408"/>
        <end position="448"/>
    </location>
</feature>
<dbReference type="Proteomes" id="UP000695022">
    <property type="component" value="Unplaced"/>
</dbReference>
<dbReference type="PANTHER" id="PTHR47331">
    <property type="entry name" value="PHD-TYPE DOMAIN-CONTAINING PROTEIN"/>
    <property type="match status" value="1"/>
</dbReference>
<feature type="compositionally biased region" description="Polar residues" evidence="2">
    <location>
        <begin position="430"/>
        <end position="444"/>
    </location>
</feature>
<dbReference type="InterPro" id="IPR005312">
    <property type="entry name" value="DUF1759"/>
</dbReference>